<evidence type="ECO:0000256" key="1">
    <source>
        <dbReference type="SAM" id="Phobius"/>
    </source>
</evidence>
<keyword evidence="1" id="KW-0472">Membrane</keyword>
<feature type="transmembrane region" description="Helical" evidence="1">
    <location>
        <begin position="130"/>
        <end position="147"/>
    </location>
</feature>
<evidence type="ECO:0000313" key="2">
    <source>
        <dbReference type="EMBL" id="CAG8400862.1"/>
    </source>
</evidence>
<keyword evidence="1" id="KW-1133">Transmembrane helix</keyword>
<sequence>MSARLPTLRIFWRQCLGTPTRSGFQANVKTSWRYFNSSVPHSKSKGVARTIDSAWQASSPQGNRNPRALAKLQTKVLHGGEVLLFEAPSHRAYVLTAFGLSGFCFAYSLYNSNATFRDPIVPLPMWQKSLFGGICIVMSVMGTLFITRTGFLVRNIKAVNSDGRMRVLFSVRSLMPFKKPYQVEVAPGDISFKRKLTVSPETAKRYEMESRRLGRGLQEAPRFLKSPVSALSYQLWRTFQSMRQVFTNEDFIIVQVAGRKSQFRLDSNGYISDDLLHFGRMVNMKMPFAN</sequence>
<proteinExistence type="predicted"/>
<gene>
    <name evidence="2" type="ORF">PSALAMII_LOCUS7666</name>
</gene>
<evidence type="ECO:0000313" key="3">
    <source>
        <dbReference type="Proteomes" id="UP001152592"/>
    </source>
</evidence>
<dbReference type="OrthoDB" id="4140442at2759"/>
<name>A0A9W4JHZ9_9EURO</name>
<reference evidence="2" key="1">
    <citation type="submission" date="2021-07" db="EMBL/GenBank/DDBJ databases">
        <authorList>
            <person name="Branca A.L. A."/>
        </authorList>
    </citation>
    <scope>NUCLEOTIDE SEQUENCE</scope>
</reference>
<organism evidence="2 3">
    <name type="scientific">Penicillium salamii</name>
    <dbReference type="NCBI Taxonomy" id="1612424"/>
    <lineage>
        <taxon>Eukaryota</taxon>
        <taxon>Fungi</taxon>
        <taxon>Dikarya</taxon>
        <taxon>Ascomycota</taxon>
        <taxon>Pezizomycotina</taxon>
        <taxon>Eurotiomycetes</taxon>
        <taxon>Eurotiomycetidae</taxon>
        <taxon>Eurotiales</taxon>
        <taxon>Aspergillaceae</taxon>
        <taxon>Penicillium</taxon>
    </lineage>
</organism>
<dbReference type="Proteomes" id="UP001152592">
    <property type="component" value="Unassembled WGS sequence"/>
</dbReference>
<feature type="transmembrane region" description="Helical" evidence="1">
    <location>
        <begin position="92"/>
        <end position="110"/>
    </location>
</feature>
<dbReference type="AlphaFoldDB" id="A0A9W4JHZ9"/>
<protein>
    <submittedName>
        <fullName evidence="2">Uncharacterized protein</fullName>
    </submittedName>
</protein>
<comment type="caution">
    <text evidence="2">The sequence shown here is derived from an EMBL/GenBank/DDBJ whole genome shotgun (WGS) entry which is preliminary data.</text>
</comment>
<keyword evidence="1" id="KW-0812">Transmembrane</keyword>
<dbReference type="EMBL" id="CAJVPD010000254">
    <property type="protein sequence ID" value="CAG8400862.1"/>
    <property type="molecule type" value="Genomic_DNA"/>
</dbReference>
<accession>A0A9W4JHZ9</accession>